<sequence length="394" mass="44646">MNFNFKKKDYYICPYCFSKHDLTEIGFVCENEAEKCENARTRNIIGLNDDDGKGQMPESQICDKCGVRTTTKVCPTCKEELPYSIGNYDNLIFSVIGAKEAGKSHYIAVLIDKIMNEIGSSFNCSLQAINDSTISRYRTDFYNPIFRQNEVIRVTRSAKTDSSVKQPLIYTLTFKQNSMFGGLFKSNKNKISNVVTIAFFDTAGEDLDSEDTMKAVNRYIYNSSGIIFVLDPLQLEKVREMLPEETVLPERNTEIEDLLSRTANLIRKANGIKMNKLIDIPVAVAFSKIDAVESLVDPSSSINYASKHINNGYFDLSDFEDVNGTMESLVRSWGGENFANQLSTNFKDYAYFGMTALGCNPESNKITKLRPHRVEDPFLWLLYKHKLIKAEKGK</sequence>
<dbReference type="AlphaFoldDB" id="A0A923EAD6"/>
<proteinExistence type="predicted"/>
<dbReference type="EMBL" id="JAAZWO010000010">
    <property type="protein sequence ID" value="MBC2398059.1"/>
    <property type="molecule type" value="Genomic_DNA"/>
</dbReference>
<reference evidence="1 2" key="1">
    <citation type="submission" date="2020-04" db="EMBL/GenBank/DDBJ databases">
        <title>Genomic insights into acetone-butanol-ethanol (ABE) fermentation by sequencing solventogenic clostridia strains.</title>
        <authorList>
            <person name="Brown S."/>
        </authorList>
    </citation>
    <scope>NUCLEOTIDE SEQUENCE [LARGE SCALE GENOMIC DNA]</scope>
    <source>
        <strain evidence="1 2">DJ011</strain>
    </source>
</reference>
<gene>
    <name evidence="1" type="ORF">HGG79_09765</name>
</gene>
<dbReference type="InterPro" id="IPR027417">
    <property type="entry name" value="P-loop_NTPase"/>
</dbReference>
<dbReference type="RefSeq" id="WP_035144554.1">
    <property type="nucleotide sequence ID" value="NZ_JAAZWO010000010.1"/>
</dbReference>
<protein>
    <recommendedName>
        <fullName evidence="3">Zinc ribbon domain-containing protein</fullName>
    </recommendedName>
</protein>
<dbReference type="Gene3D" id="3.40.50.300">
    <property type="entry name" value="P-loop containing nucleotide triphosphate hydrolases"/>
    <property type="match status" value="1"/>
</dbReference>
<comment type="caution">
    <text evidence="1">The sequence shown here is derived from an EMBL/GenBank/DDBJ whole genome shotgun (WGS) entry which is preliminary data.</text>
</comment>
<evidence type="ECO:0000313" key="2">
    <source>
        <dbReference type="Proteomes" id="UP000563151"/>
    </source>
</evidence>
<name>A0A923EAD6_CLOTT</name>
<organism evidence="1 2">
    <name type="scientific">Clostridium tetanomorphum</name>
    <dbReference type="NCBI Taxonomy" id="1553"/>
    <lineage>
        <taxon>Bacteria</taxon>
        <taxon>Bacillati</taxon>
        <taxon>Bacillota</taxon>
        <taxon>Clostridia</taxon>
        <taxon>Eubacteriales</taxon>
        <taxon>Clostridiaceae</taxon>
        <taxon>Clostridium</taxon>
    </lineage>
</organism>
<dbReference type="Proteomes" id="UP000563151">
    <property type="component" value="Unassembled WGS sequence"/>
</dbReference>
<dbReference type="SUPFAM" id="SSF52540">
    <property type="entry name" value="P-loop containing nucleoside triphosphate hydrolases"/>
    <property type="match status" value="1"/>
</dbReference>
<accession>A0A923EAD6</accession>
<keyword evidence="2" id="KW-1185">Reference proteome</keyword>
<evidence type="ECO:0008006" key="3">
    <source>
        <dbReference type="Google" id="ProtNLM"/>
    </source>
</evidence>
<evidence type="ECO:0000313" key="1">
    <source>
        <dbReference type="EMBL" id="MBC2398059.1"/>
    </source>
</evidence>